<name>A0ABQ9I8H9_9NEOP</name>
<sequence length="90" mass="10012">MYDAPGRYGQGRFALRIPTWFIRIPLALTGDDGLAHVLKPYIGILPAFPTHSRVLHSSLATKSCKDDIRMNRFTFSETADMHLCYGAANG</sequence>
<accession>A0ABQ9I8H9</accession>
<protein>
    <submittedName>
        <fullName evidence="1">Uncharacterized protein</fullName>
    </submittedName>
</protein>
<evidence type="ECO:0000313" key="1">
    <source>
        <dbReference type="EMBL" id="KAJ8892555.1"/>
    </source>
</evidence>
<comment type="caution">
    <text evidence="1">The sequence shown here is derived from an EMBL/GenBank/DDBJ whole genome shotgun (WGS) entry which is preliminary data.</text>
</comment>
<dbReference type="EMBL" id="JARBHB010000002">
    <property type="protein sequence ID" value="KAJ8892555.1"/>
    <property type="molecule type" value="Genomic_DNA"/>
</dbReference>
<keyword evidence="2" id="KW-1185">Reference proteome</keyword>
<proteinExistence type="predicted"/>
<gene>
    <name evidence="1" type="ORF">PR048_005136</name>
</gene>
<reference evidence="1 2" key="1">
    <citation type="submission" date="2023-02" db="EMBL/GenBank/DDBJ databases">
        <title>LHISI_Scaffold_Assembly.</title>
        <authorList>
            <person name="Stuart O.P."/>
            <person name="Cleave R."/>
            <person name="Magrath M.J.L."/>
            <person name="Mikheyev A.S."/>
        </authorList>
    </citation>
    <scope>NUCLEOTIDE SEQUENCE [LARGE SCALE GENOMIC DNA]</scope>
    <source>
        <strain evidence="1">Daus_M_001</strain>
        <tissue evidence="1">Leg muscle</tissue>
    </source>
</reference>
<dbReference type="Proteomes" id="UP001159363">
    <property type="component" value="Chromosome 2"/>
</dbReference>
<evidence type="ECO:0000313" key="2">
    <source>
        <dbReference type="Proteomes" id="UP001159363"/>
    </source>
</evidence>
<organism evidence="1 2">
    <name type="scientific">Dryococelus australis</name>
    <dbReference type="NCBI Taxonomy" id="614101"/>
    <lineage>
        <taxon>Eukaryota</taxon>
        <taxon>Metazoa</taxon>
        <taxon>Ecdysozoa</taxon>
        <taxon>Arthropoda</taxon>
        <taxon>Hexapoda</taxon>
        <taxon>Insecta</taxon>
        <taxon>Pterygota</taxon>
        <taxon>Neoptera</taxon>
        <taxon>Polyneoptera</taxon>
        <taxon>Phasmatodea</taxon>
        <taxon>Verophasmatodea</taxon>
        <taxon>Anareolatae</taxon>
        <taxon>Phasmatidae</taxon>
        <taxon>Eurycanthinae</taxon>
        <taxon>Dryococelus</taxon>
    </lineage>
</organism>